<dbReference type="KEGG" id="vg:18563357"/>
<feature type="domain" description="Pyruvate phosphate dikinase AMP/ATP-binding" evidence="2">
    <location>
        <begin position="50"/>
        <end position="193"/>
    </location>
</feature>
<dbReference type="OrthoDB" id="32797at10239"/>
<dbReference type="Gene3D" id="3.30.470.20">
    <property type="entry name" value="ATP-grasp fold, B domain"/>
    <property type="match status" value="1"/>
</dbReference>
<dbReference type="Pfam" id="PF01326">
    <property type="entry name" value="PPDK_N"/>
    <property type="match status" value="2"/>
</dbReference>
<dbReference type="Gene3D" id="3.50.30.10">
    <property type="entry name" value="Phosphohistidine domain"/>
    <property type="match status" value="1"/>
</dbReference>
<evidence type="ECO:0000259" key="1">
    <source>
        <dbReference type="Pfam" id="PF00391"/>
    </source>
</evidence>
<dbReference type="InterPro" id="IPR018274">
    <property type="entry name" value="PEP_util_AS"/>
</dbReference>
<dbReference type="InterPro" id="IPR002192">
    <property type="entry name" value="PPDK_AMP/ATP-bd"/>
</dbReference>
<dbReference type="Proteomes" id="UP000009273">
    <property type="component" value="Segment"/>
</dbReference>
<dbReference type="RefSeq" id="YP_009015442.1">
    <property type="nucleotide sequence ID" value="NC_023719.1"/>
</dbReference>
<evidence type="ECO:0000259" key="2">
    <source>
        <dbReference type="Pfam" id="PF01326"/>
    </source>
</evidence>
<dbReference type="Gene3D" id="3.30.1490.20">
    <property type="entry name" value="ATP-grasp fold, A domain"/>
    <property type="match status" value="1"/>
</dbReference>
<dbReference type="PROSITE" id="PS00370">
    <property type="entry name" value="PEP_ENZYMES_PHOS_SITE"/>
    <property type="match status" value="1"/>
</dbReference>
<organism evidence="3 4">
    <name type="scientific">Bacillus phage G</name>
    <dbReference type="NCBI Taxonomy" id="2884420"/>
    <lineage>
        <taxon>Viruses</taxon>
        <taxon>Duplodnaviria</taxon>
        <taxon>Heunggongvirae</taxon>
        <taxon>Uroviricota</taxon>
        <taxon>Caudoviricetes</taxon>
        <taxon>Donellivirus</taxon>
        <taxon>Donellivirus gee</taxon>
    </lineage>
</organism>
<dbReference type="EMBL" id="JN638751">
    <property type="protein sequence ID" value="AEO93401.1"/>
    <property type="molecule type" value="Genomic_DNA"/>
</dbReference>
<gene>
    <name evidence="3" type="primary">139</name>
    <name evidence="3" type="ORF">G_139</name>
</gene>
<dbReference type="Pfam" id="PF00391">
    <property type="entry name" value="PEP-utilizers"/>
    <property type="match status" value="1"/>
</dbReference>
<dbReference type="GO" id="GO:0050242">
    <property type="term" value="F:pyruvate, phosphate dikinase activity"/>
    <property type="evidence" value="ECO:0007669"/>
    <property type="project" value="InterPro"/>
</dbReference>
<dbReference type="InterPro" id="IPR010121">
    <property type="entry name" value="Pyruvate_phosphate_dikinase"/>
</dbReference>
<dbReference type="SUPFAM" id="SSF52009">
    <property type="entry name" value="Phosphohistidine domain"/>
    <property type="match status" value="1"/>
</dbReference>
<protein>
    <submittedName>
        <fullName evidence="3">Gp139</fullName>
    </submittedName>
</protein>
<accession>G3MBK5</accession>
<dbReference type="SUPFAM" id="SSF56059">
    <property type="entry name" value="Glutathione synthetase ATP-binding domain-like"/>
    <property type="match status" value="1"/>
</dbReference>
<dbReference type="GO" id="GO:0005524">
    <property type="term" value="F:ATP binding"/>
    <property type="evidence" value="ECO:0007669"/>
    <property type="project" value="InterPro"/>
</dbReference>
<evidence type="ECO:0000313" key="4">
    <source>
        <dbReference type="Proteomes" id="UP000009273"/>
    </source>
</evidence>
<dbReference type="PANTHER" id="PTHR22931:SF9">
    <property type="entry name" value="PYRUVATE, PHOSPHATE DIKINASE 1, CHLOROPLASTIC"/>
    <property type="match status" value="1"/>
</dbReference>
<proteinExistence type="predicted"/>
<dbReference type="SMR" id="G3MBK5"/>
<name>G3MBK5_9CAUD</name>
<dbReference type="InterPro" id="IPR013815">
    <property type="entry name" value="ATP_grasp_subdomain_1"/>
</dbReference>
<feature type="domain" description="PEP-utilising enzyme mobile" evidence="1">
    <location>
        <begin position="283"/>
        <end position="350"/>
    </location>
</feature>
<dbReference type="InterPro" id="IPR008279">
    <property type="entry name" value="PEP-util_enz_mobile_dom"/>
</dbReference>
<dbReference type="GeneID" id="18563357"/>
<sequence length="365" mass="40721">MKKIYFFKDGHKDMHNYLGKKGANLCEMYNMDLPVPNGFIIPTYLNRETKELRREIENAIEKLGGRLGEDLFVSVRSSAPTSMPGMMDSFLNISNYDDLFNSIELVVNSWNNKRAVTYRENNGISEGVGTAIVIQKMIFGNKDENSGSGVVFSRNPNNGEEGLVGEILFNSFGEELVLGKKTPLSITILKEKMPNVYTLLENISKKLETHFSSMQEIEFTIEEKELYVLQTREVKKKNKIVKFKIKEKQKNPITIGIASSYGAATGLVVFDSKKAVELKSKGKNVILVRLETSPDDIEGIIACDGIVTLQGGATSHAAVVARSMNKPCICGCQYLDVNELEWITIEGQTGKVFLGEYDLEIDDSL</sequence>
<feature type="domain" description="Pyruvate phosphate dikinase AMP/ATP-binding" evidence="2">
    <location>
        <begin position="200"/>
        <end position="249"/>
    </location>
</feature>
<dbReference type="PANTHER" id="PTHR22931">
    <property type="entry name" value="PHOSPHOENOLPYRUVATE DIKINASE-RELATED"/>
    <property type="match status" value="1"/>
</dbReference>
<dbReference type="GO" id="GO:0016301">
    <property type="term" value="F:kinase activity"/>
    <property type="evidence" value="ECO:0007669"/>
    <property type="project" value="InterPro"/>
</dbReference>
<keyword evidence="4" id="KW-1185">Reference proteome</keyword>
<dbReference type="InterPro" id="IPR036637">
    <property type="entry name" value="Phosphohistidine_dom_sf"/>
</dbReference>
<reference evidence="3 4" key="1">
    <citation type="submission" date="2011-09" db="EMBL/GenBank/DDBJ databases">
        <authorList>
            <person name="Pope W.H."/>
            <person name="Pedulla M.L."/>
            <person name="Ford M.E."/>
            <person name="Peebles C.L."/>
            <person name="Hatfull G.H."/>
            <person name="Hendrix R.W."/>
        </authorList>
    </citation>
    <scope>NUCLEOTIDE SEQUENCE [LARGE SCALE GENOMIC DNA]</scope>
    <source>
        <strain evidence="3">G</strain>
    </source>
</reference>
<evidence type="ECO:0000313" key="3">
    <source>
        <dbReference type="EMBL" id="AEO93401.1"/>
    </source>
</evidence>